<dbReference type="EMBL" id="VJXR01000119">
    <property type="protein sequence ID" value="TRW42939.1"/>
    <property type="molecule type" value="Genomic_DNA"/>
</dbReference>
<sequence length="436" mass="45847">MTVPSVDVTPPPWAGTTARARVAGVAGAADAASAAGVASTVSAAPRVRRSTVQVLGAAGRDGDGTVLPWTLGARERPDCVLDLTDVRRLDRAVRRLAGGIVVAATPWSPEALFTDDLPAEQSAGFARGAAGVLWALAEVGADIPGELIDWLVRAARRAPRDRPGLANGLSGLALALDRLGCGDDAAELWEAMDQAPLEDLGPTLADGLPGLGLALLERAPIPDGEALLDRVEAVAGALVRQLRWRSRFDRLGVLRGGSGAALFLLHAYELTEDPALLEPVQECLRHDLALLGWRPFARHAALPLWSRPGSVANGSMGVAVVLHRAAQHLDAPWVAEAAEAITAAAELRLLEAPGLSRGRASAILAVQYLRSLPWETAEERFARVRPYLEQVTLRRARNGAEQPGGFPSGLEDGAAGVLLALGHLGIAGDRRVPFLW</sequence>
<accession>A0A552WJS9</accession>
<dbReference type="RefSeq" id="WP_143420116.1">
    <property type="nucleotide sequence ID" value="NZ_VJXR01000119.1"/>
</dbReference>
<keyword evidence="2" id="KW-1185">Reference proteome</keyword>
<comment type="caution">
    <text evidence="1">The sequence shown here is derived from an EMBL/GenBank/DDBJ whole genome shotgun (WGS) entry which is preliminary data.</text>
</comment>
<dbReference type="SUPFAM" id="SSF158745">
    <property type="entry name" value="LanC-like"/>
    <property type="match status" value="1"/>
</dbReference>
<name>A0A552WJS9_9MICO</name>
<protein>
    <recommendedName>
        <fullName evidence="3">Lanthionine synthetase C-like protein</fullName>
    </recommendedName>
</protein>
<gene>
    <name evidence="1" type="ORF">FJ693_19635</name>
</gene>
<dbReference type="Proteomes" id="UP000318693">
    <property type="component" value="Unassembled WGS sequence"/>
</dbReference>
<proteinExistence type="predicted"/>
<dbReference type="AlphaFoldDB" id="A0A552WJS9"/>
<dbReference type="SMART" id="SM01260">
    <property type="entry name" value="LANC_like"/>
    <property type="match status" value="1"/>
</dbReference>
<organism evidence="1 2">
    <name type="scientific">Georgenia yuyongxinii</name>
    <dbReference type="NCBI Taxonomy" id="2589797"/>
    <lineage>
        <taxon>Bacteria</taxon>
        <taxon>Bacillati</taxon>
        <taxon>Actinomycetota</taxon>
        <taxon>Actinomycetes</taxon>
        <taxon>Micrococcales</taxon>
        <taxon>Bogoriellaceae</taxon>
        <taxon>Georgenia</taxon>
    </lineage>
</organism>
<dbReference type="Gene3D" id="1.50.10.20">
    <property type="match status" value="1"/>
</dbReference>
<evidence type="ECO:0000313" key="2">
    <source>
        <dbReference type="Proteomes" id="UP000318693"/>
    </source>
</evidence>
<dbReference type="GO" id="GO:0031179">
    <property type="term" value="P:peptide modification"/>
    <property type="evidence" value="ECO:0007669"/>
    <property type="project" value="InterPro"/>
</dbReference>
<evidence type="ECO:0008006" key="3">
    <source>
        <dbReference type="Google" id="ProtNLM"/>
    </source>
</evidence>
<reference evidence="1 2" key="1">
    <citation type="submission" date="2019-07" db="EMBL/GenBank/DDBJ databases">
        <title>Georgenia wutianyii sp. nov. and Georgenia *** sp. nov. isolated from plateau pika (Ochotona curzoniae) in the Qinghai-Tibet plateau of China.</title>
        <authorList>
            <person name="Tian Z."/>
        </authorList>
    </citation>
    <scope>NUCLEOTIDE SEQUENCE [LARGE SCALE GENOMIC DNA]</scope>
    <source>
        <strain evidence="1 2">Z446</strain>
    </source>
</reference>
<dbReference type="InterPro" id="IPR007822">
    <property type="entry name" value="LANC-like"/>
</dbReference>
<evidence type="ECO:0000313" key="1">
    <source>
        <dbReference type="EMBL" id="TRW42939.1"/>
    </source>
</evidence>